<keyword evidence="1" id="KW-1133">Transmembrane helix</keyword>
<evidence type="ECO:0000256" key="1">
    <source>
        <dbReference type="SAM" id="Phobius"/>
    </source>
</evidence>
<name>A0A1E7ZC29_9ALTE</name>
<protein>
    <recommendedName>
        <fullName evidence="4">DUF445 domain-containing protein</fullName>
    </recommendedName>
</protein>
<evidence type="ECO:0000313" key="3">
    <source>
        <dbReference type="Proteomes" id="UP000175691"/>
    </source>
</evidence>
<keyword evidence="3" id="KW-1185">Reference proteome</keyword>
<dbReference type="PANTHER" id="PTHR35791:SF1">
    <property type="entry name" value="UPF0754 MEMBRANE PROTEIN YHEB"/>
    <property type="match status" value="1"/>
</dbReference>
<dbReference type="OrthoDB" id="3631561at2"/>
<accession>A0A1E7ZC29</accession>
<evidence type="ECO:0000313" key="2">
    <source>
        <dbReference type="EMBL" id="OFC71004.1"/>
    </source>
</evidence>
<dbReference type="EMBL" id="MDHN01000021">
    <property type="protein sequence ID" value="OFC71004.1"/>
    <property type="molecule type" value="Genomic_DNA"/>
</dbReference>
<feature type="transmembrane region" description="Helical" evidence="1">
    <location>
        <begin position="211"/>
        <end position="231"/>
    </location>
</feature>
<feature type="transmembrane region" description="Helical" evidence="1">
    <location>
        <begin position="12"/>
        <end position="33"/>
    </location>
</feature>
<gene>
    <name evidence="2" type="ORF">BFC18_11255</name>
</gene>
<evidence type="ECO:0008006" key="4">
    <source>
        <dbReference type="Google" id="ProtNLM"/>
    </source>
</evidence>
<proteinExistence type="predicted"/>
<sequence>MEWNAETLSLLSIPLISAIVGWLTNYLAVRMMFYPIEYVGYRPCFGWQGLIPAKRREMAEIEVELVLGKLLSVEELAGRLEGDVLALSIERRLKQVLRAVVNEVMEESAPDLWAAIPVQGKNLVYRRIENDMPHVVKKLVTDFQLNINEILDIKELVVEQLVKSPELINEIFLTAGEKEFPFIVRSGFYFGFLFGLPTMLLWHYFQAWWLLPLGGLLVGYITNWIAIKIIFQPKRPIKIGPFTLQGMFLKRQQEVSKVYADIIERKLITPQNITHVILHGSGSAQLLELIELHVNDAIERYVAVAQPYFALGVGSDNYFRMKSLAVKRIFENSDKYLFYAYDYAHGALRVGDDLCLRMQALSPEEFEGVLRPAYKQDEWKLIVTGALLGLAAGIAQLTFIFGAPF</sequence>
<keyword evidence="1" id="KW-0812">Transmembrane</keyword>
<keyword evidence="1" id="KW-0472">Membrane</keyword>
<dbReference type="RefSeq" id="WP_070125398.1">
    <property type="nucleotide sequence ID" value="NZ_MDHN01000021.1"/>
</dbReference>
<dbReference type="STRING" id="1656094.BFC18_11255"/>
<organism evidence="2 3">
    <name type="scientific">Alteromonas confluentis</name>
    <dbReference type="NCBI Taxonomy" id="1656094"/>
    <lineage>
        <taxon>Bacteria</taxon>
        <taxon>Pseudomonadati</taxon>
        <taxon>Pseudomonadota</taxon>
        <taxon>Gammaproteobacteria</taxon>
        <taxon>Alteromonadales</taxon>
        <taxon>Alteromonadaceae</taxon>
        <taxon>Alteromonas/Salinimonas group</taxon>
        <taxon>Alteromonas</taxon>
    </lineage>
</organism>
<reference evidence="2 3" key="1">
    <citation type="submission" date="2016-08" db="EMBL/GenBank/DDBJ databases">
        <authorList>
            <person name="Seilhamer J.J."/>
        </authorList>
    </citation>
    <scope>NUCLEOTIDE SEQUENCE [LARGE SCALE GENOMIC DNA]</scope>
    <source>
        <strain evidence="2 3">KCTC 42603</strain>
    </source>
</reference>
<dbReference type="AlphaFoldDB" id="A0A1E7ZC29"/>
<feature type="transmembrane region" description="Helical" evidence="1">
    <location>
        <begin position="381"/>
        <end position="403"/>
    </location>
</feature>
<dbReference type="Proteomes" id="UP000175691">
    <property type="component" value="Unassembled WGS sequence"/>
</dbReference>
<dbReference type="PANTHER" id="PTHR35791">
    <property type="entry name" value="UPF0754 MEMBRANE PROTEIN YHEB"/>
    <property type="match status" value="1"/>
</dbReference>
<feature type="transmembrane region" description="Helical" evidence="1">
    <location>
        <begin position="187"/>
        <end position="205"/>
    </location>
</feature>
<comment type="caution">
    <text evidence="2">The sequence shown here is derived from an EMBL/GenBank/DDBJ whole genome shotgun (WGS) entry which is preliminary data.</text>
</comment>